<dbReference type="EMBL" id="KV425898">
    <property type="protein sequence ID" value="KZW00825.1"/>
    <property type="molecule type" value="Genomic_DNA"/>
</dbReference>
<dbReference type="Gene3D" id="3.40.50.720">
    <property type="entry name" value="NAD(P)-binding Rossmann-like Domain"/>
    <property type="match status" value="1"/>
</dbReference>
<dbReference type="PANTHER" id="PTHR47534">
    <property type="entry name" value="YALI0E05731P"/>
    <property type="match status" value="1"/>
</dbReference>
<reference evidence="2 3" key="1">
    <citation type="journal article" date="2016" name="Mol. Biol. Evol.">
        <title>Comparative Genomics of Early-Diverging Mushroom-Forming Fungi Provides Insights into the Origins of Lignocellulose Decay Capabilities.</title>
        <authorList>
            <person name="Nagy L.G."/>
            <person name="Riley R."/>
            <person name="Tritt A."/>
            <person name="Adam C."/>
            <person name="Daum C."/>
            <person name="Floudas D."/>
            <person name="Sun H."/>
            <person name="Yadav J.S."/>
            <person name="Pangilinan J."/>
            <person name="Larsson K.H."/>
            <person name="Matsuura K."/>
            <person name="Barry K."/>
            <person name="Labutti K."/>
            <person name="Kuo R."/>
            <person name="Ohm R.A."/>
            <person name="Bhattacharya S.S."/>
            <person name="Shirouzu T."/>
            <person name="Yoshinaga Y."/>
            <person name="Martin F.M."/>
            <person name="Grigoriev I.V."/>
            <person name="Hibbett D.S."/>
        </authorList>
    </citation>
    <scope>NUCLEOTIDE SEQUENCE [LARGE SCALE GENOMIC DNA]</scope>
    <source>
        <strain evidence="2 3">HHB12029</strain>
    </source>
</reference>
<dbReference type="Proteomes" id="UP000077266">
    <property type="component" value="Unassembled WGS sequence"/>
</dbReference>
<keyword evidence="3" id="KW-1185">Reference proteome</keyword>
<evidence type="ECO:0000313" key="3">
    <source>
        <dbReference type="Proteomes" id="UP000077266"/>
    </source>
</evidence>
<dbReference type="SUPFAM" id="SSF51735">
    <property type="entry name" value="NAD(P)-binding Rossmann-fold domains"/>
    <property type="match status" value="1"/>
</dbReference>
<dbReference type="InterPro" id="IPR052228">
    <property type="entry name" value="Sec_Metab_Biosynth_Oxidored"/>
</dbReference>
<evidence type="ECO:0000256" key="1">
    <source>
        <dbReference type="ARBA" id="ARBA00023002"/>
    </source>
</evidence>
<name>A0A165NJC4_EXIGL</name>
<dbReference type="PANTHER" id="PTHR47534:SF3">
    <property type="entry name" value="ALCOHOL DEHYDROGENASE-LIKE C-TERMINAL DOMAIN-CONTAINING PROTEIN"/>
    <property type="match status" value="1"/>
</dbReference>
<dbReference type="InterPro" id="IPR036291">
    <property type="entry name" value="NAD(P)-bd_dom_sf"/>
</dbReference>
<evidence type="ECO:0000313" key="2">
    <source>
        <dbReference type="EMBL" id="KZW00825.1"/>
    </source>
</evidence>
<dbReference type="STRING" id="1314781.A0A165NJC4"/>
<accession>A0A165NJC4</accession>
<dbReference type="OrthoDB" id="2898509at2759"/>
<dbReference type="AlphaFoldDB" id="A0A165NJC4"/>
<dbReference type="Pfam" id="PF00106">
    <property type="entry name" value="adh_short"/>
    <property type="match status" value="1"/>
</dbReference>
<keyword evidence="1" id="KW-0560">Oxidoreductase</keyword>
<gene>
    <name evidence="2" type="ORF">EXIGLDRAFT_761375</name>
</gene>
<organism evidence="2 3">
    <name type="scientific">Exidia glandulosa HHB12029</name>
    <dbReference type="NCBI Taxonomy" id="1314781"/>
    <lineage>
        <taxon>Eukaryota</taxon>
        <taxon>Fungi</taxon>
        <taxon>Dikarya</taxon>
        <taxon>Basidiomycota</taxon>
        <taxon>Agaricomycotina</taxon>
        <taxon>Agaricomycetes</taxon>
        <taxon>Auriculariales</taxon>
        <taxon>Exidiaceae</taxon>
        <taxon>Exidia</taxon>
    </lineage>
</organism>
<sequence>MATLAQATASNAKFQPKSRPVVVVMGGTNGIGEGIVRAFAQHTPASVGAHIIIVGRSQSAADAIIASLPTHPTSKYEFIALEATSMRAVRLFAKGLVERPDVEKINYLILSQGAFPSFSAPDTDEGLAPPVALMIHGRYRATLDLAPLLDAAADLGEDARVMTVANAGVGGPIDLSDIALKRTALTALRGALCTYTDICVLELAKRMPRASFTHVYPGYVKSGFGRSMPLVLQWLAAPMHFFAISAVECGEWMLFALLDPETKTGAHFKRNHGQRVEHSKYADEKAREAVWKFVQEKSDVPI</sequence>
<dbReference type="InterPro" id="IPR002347">
    <property type="entry name" value="SDR_fam"/>
</dbReference>
<protein>
    <submittedName>
        <fullName evidence="2">NAD(P)-binding protein</fullName>
    </submittedName>
</protein>
<dbReference type="GO" id="GO:0016491">
    <property type="term" value="F:oxidoreductase activity"/>
    <property type="evidence" value="ECO:0007669"/>
    <property type="project" value="UniProtKB-KW"/>
</dbReference>
<dbReference type="InParanoid" id="A0A165NJC4"/>
<proteinExistence type="predicted"/>